<dbReference type="AlphaFoldDB" id="A0A240A5H6"/>
<evidence type="ECO:0000256" key="1">
    <source>
        <dbReference type="ARBA" id="ARBA00022676"/>
    </source>
</evidence>
<dbReference type="EMBL" id="LT906467">
    <property type="protein sequence ID" value="SNV78203.1"/>
    <property type="molecule type" value="Genomic_DNA"/>
</dbReference>
<dbReference type="Pfam" id="PF13579">
    <property type="entry name" value="Glyco_trans_4_4"/>
    <property type="match status" value="1"/>
</dbReference>
<evidence type="ECO:0000313" key="5">
    <source>
        <dbReference type="EMBL" id="SNV78203.1"/>
    </source>
</evidence>
<dbReference type="GO" id="GO:1901137">
    <property type="term" value="P:carbohydrate derivative biosynthetic process"/>
    <property type="evidence" value="ECO:0007669"/>
    <property type="project" value="UniProtKB-ARBA"/>
</dbReference>
<keyword evidence="2 5" id="KW-0808">Transferase</keyword>
<organism evidence="5 6">
    <name type="scientific">Corynebacterium imitans</name>
    <dbReference type="NCBI Taxonomy" id="156978"/>
    <lineage>
        <taxon>Bacteria</taxon>
        <taxon>Bacillati</taxon>
        <taxon>Actinomycetota</taxon>
        <taxon>Actinomycetes</taxon>
        <taxon>Mycobacteriales</taxon>
        <taxon>Corynebacteriaceae</taxon>
        <taxon>Corynebacterium</taxon>
    </lineage>
</organism>
<dbReference type="InterPro" id="IPR028098">
    <property type="entry name" value="Glyco_trans_4-like_N"/>
</dbReference>
<dbReference type="PANTHER" id="PTHR45947:SF3">
    <property type="entry name" value="SULFOQUINOVOSYL TRANSFERASE SQD2"/>
    <property type="match status" value="1"/>
</dbReference>
<dbReference type="Proteomes" id="UP000215374">
    <property type="component" value="Chromosome 1"/>
</dbReference>
<evidence type="ECO:0000259" key="3">
    <source>
        <dbReference type="Pfam" id="PF00534"/>
    </source>
</evidence>
<dbReference type="SUPFAM" id="SSF53756">
    <property type="entry name" value="UDP-Glycosyltransferase/glycogen phosphorylase"/>
    <property type="match status" value="1"/>
</dbReference>
<dbReference type="InterPro" id="IPR001296">
    <property type="entry name" value="Glyco_trans_1"/>
</dbReference>
<dbReference type="GO" id="GO:0043750">
    <property type="term" value="F:phosphatidylinositol alpha-mannosyltransferase activity"/>
    <property type="evidence" value="ECO:0007669"/>
    <property type="project" value="UniProtKB-EC"/>
</dbReference>
<dbReference type="GO" id="GO:1903509">
    <property type="term" value="P:liposaccharide metabolic process"/>
    <property type="evidence" value="ECO:0007669"/>
    <property type="project" value="UniProtKB-ARBA"/>
</dbReference>
<evidence type="ECO:0000259" key="4">
    <source>
        <dbReference type="Pfam" id="PF13579"/>
    </source>
</evidence>
<protein>
    <submittedName>
        <fullName evidence="5">Group 1 glycosyl transferase</fullName>
        <ecNumber evidence="5">2.4.1.345</ecNumber>
    </submittedName>
</protein>
<feature type="domain" description="Glycosyl transferase family 1" evidence="3">
    <location>
        <begin position="319"/>
        <end position="484"/>
    </location>
</feature>
<proteinExistence type="predicted"/>
<accession>A0A240A5H6</accession>
<feature type="domain" description="Glycosyltransferase subfamily 4-like N-terminal" evidence="4">
    <location>
        <begin position="127"/>
        <end position="305"/>
    </location>
</feature>
<dbReference type="InterPro" id="IPR050194">
    <property type="entry name" value="Glycosyltransferase_grp1"/>
</dbReference>
<name>A0A240A5H6_9CORY</name>
<keyword evidence="1 5" id="KW-0328">Glycosyltransferase</keyword>
<gene>
    <name evidence="5" type="primary">pimB_2</name>
    <name evidence="5" type="ORF">SAMEA4535761_01824</name>
</gene>
<dbReference type="Gene3D" id="3.40.50.2000">
    <property type="entry name" value="Glycogen Phosphorylase B"/>
    <property type="match status" value="2"/>
</dbReference>
<reference evidence="5 6" key="1">
    <citation type="submission" date="2017-06" db="EMBL/GenBank/DDBJ databases">
        <authorList>
            <consortium name="Pathogen Informatics"/>
        </authorList>
    </citation>
    <scope>NUCLEOTIDE SEQUENCE [LARGE SCALE GENOMIC DNA]</scope>
    <source>
        <strain evidence="5 6">NCTC13015</strain>
    </source>
</reference>
<evidence type="ECO:0000313" key="6">
    <source>
        <dbReference type="Proteomes" id="UP000215374"/>
    </source>
</evidence>
<dbReference type="Pfam" id="PF00534">
    <property type="entry name" value="Glycos_transf_1"/>
    <property type="match status" value="1"/>
</dbReference>
<evidence type="ECO:0000256" key="2">
    <source>
        <dbReference type="ARBA" id="ARBA00022679"/>
    </source>
</evidence>
<dbReference type="EC" id="2.4.1.345" evidence="5"/>
<sequence length="502" mass="57177">MRNVRFLIGFLLSQLVMNPSNLLSKASEWCRRNGKRRLRSFLSFLSKFCRENALISNGHYTEFLDWYTVLSPLQKLRNFGNLCFVRREIFYSTVDPVGRTRPARRDNKGKPRVLFVATNALPYTQSGYTIRTHETAKALTQRGVTVQVVTRYGYPLVIGDKPSRQGRLVDGIRYWHVVPPRFHFRVEEQLVYTVERTAEIAESLRADLVVTTTDFHNAIVAQRVAAAIGVPWVYEIRGEQEKTWLSKRPKPMRLDAKHSDKYEWVRKQETKFANDADAVVTIGSPLTEAVKLRGVDGRKISEIPNAIDDKIFENPISKHEARRKCGLPDEPFIGYVGSVVRYEGLEILLHMAELDACLNVLIVGDGEDLSRLKRLSETLGVAGRVYFVGRRPVHEISMWYACLDVFVVPREDWEVCRTVPPLKPLNAMALGIPILASDLPALKYITGNLGVYVEERKPSLYLQKLDSMLACPPDPLSLIAWAKKHTWGRNAADYSAIFEDLT</sequence>
<dbReference type="PANTHER" id="PTHR45947">
    <property type="entry name" value="SULFOQUINOVOSYL TRANSFERASE SQD2"/>
    <property type="match status" value="1"/>
</dbReference>